<evidence type="ECO:0000256" key="3">
    <source>
        <dbReference type="ARBA" id="ARBA00012944"/>
    </source>
</evidence>
<dbReference type="PANTHER" id="PTHR42829">
    <property type="entry name" value="NADH-UBIQUINONE OXIDOREDUCTASE CHAIN 5"/>
    <property type="match status" value="1"/>
</dbReference>
<evidence type="ECO:0000259" key="18">
    <source>
        <dbReference type="Pfam" id="PF00361"/>
    </source>
</evidence>
<dbReference type="EC" id="7.1.1.2" evidence="3 17"/>
<feature type="transmembrane region" description="Helical" evidence="17">
    <location>
        <begin position="454"/>
        <end position="473"/>
    </location>
</feature>
<feature type="transmembrane region" description="Helical" evidence="17">
    <location>
        <begin position="270"/>
        <end position="288"/>
    </location>
</feature>
<dbReference type="EMBL" id="MW916537">
    <property type="protein sequence ID" value="QWC54919.1"/>
    <property type="molecule type" value="Genomic_DNA"/>
</dbReference>
<comment type="function">
    <text evidence="1">Core subunit of the mitochondrial membrane respiratory chain NADH dehydrogenase (Complex I) that is believed to belong to the minimal assembly required for catalysis. Complex I functions in the transfer of electrons from NADH to the respiratory chain. The immediate electron acceptor for the enzyme is believed to be ubiquinone.</text>
</comment>
<name>A0A8E8L9E9_9HEXA</name>
<feature type="transmembrane region" description="Helical" evidence="17">
    <location>
        <begin position="294"/>
        <end position="316"/>
    </location>
</feature>
<comment type="subcellular location">
    <subcellularLocation>
        <location evidence="2">Mitochondrion inner membrane</location>
        <topology evidence="2">Multi-pass membrane protein</topology>
    </subcellularLocation>
</comment>
<dbReference type="InterPro" id="IPR001516">
    <property type="entry name" value="Proton_antipo_N"/>
</dbReference>
<evidence type="ECO:0000256" key="5">
    <source>
        <dbReference type="ARBA" id="ARBA00022448"/>
    </source>
</evidence>
<dbReference type="InterPro" id="IPR001750">
    <property type="entry name" value="ND/Mrp_TM"/>
</dbReference>
<feature type="transmembrane region" description="Helical" evidence="17">
    <location>
        <begin position="418"/>
        <end position="442"/>
    </location>
</feature>
<evidence type="ECO:0000256" key="10">
    <source>
        <dbReference type="ARBA" id="ARBA00022982"/>
    </source>
</evidence>
<evidence type="ECO:0000313" key="21">
    <source>
        <dbReference type="EMBL" id="QWC54919.1"/>
    </source>
</evidence>
<keyword evidence="9" id="KW-1278">Translocase</keyword>
<evidence type="ECO:0000256" key="8">
    <source>
        <dbReference type="ARBA" id="ARBA00022792"/>
    </source>
</evidence>
<keyword evidence="15 17" id="KW-0472">Membrane</keyword>
<feature type="domain" description="NADH-Ubiquinone oxidoreductase (complex I) chain 5 N-terminal" evidence="19">
    <location>
        <begin position="47"/>
        <end position="91"/>
    </location>
</feature>
<comment type="catalytic activity">
    <reaction evidence="16 17">
        <text>a ubiquinone + NADH + 5 H(+)(in) = a ubiquinol + NAD(+) + 4 H(+)(out)</text>
        <dbReference type="Rhea" id="RHEA:29091"/>
        <dbReference type="Rhea" id="RHEA-COMP:9565"/>
        <dbReference type="Rhea" id="RHEA-COMP:9566"/>
        <dbReference type="ChEBI" id="CHEBI:15378"/>
        <dbReference type="ChEBI" id="CHEBI:16389"/>
        <dbReference type="ChEBI" id="CHEBI:17976"/>
        <dbReference type="ChEBI" id="CHEBI:57540"/>
        <dbReference type="ChEBI" id="CHEBI:57945"/>
        <dbReference type="EC" id="7.1.1.2"/>
    </reaction>
</comment>
<keyword evidence="11 17" id="KW-1133">Transmembrane helix</keyword>
<keyword evidence="6" id="KW-0679">Respiratory chain</keyword>
<evidence type="ECO:0000256" key="2">
    <source>
        <dbReference type="ARBA" id="ARBA00004448"/>
    </source>
</evidence>
<evidence type="ECO:0000256" key="14">
    <source>
        <dbReference type="ARBA" id="ARBA00023128"/>
    </source>
</evidence>
<feature type="transmembrane region" description="Helical" evidence="17">
    <location>
        <begin position="88"/>
        <end position="106"/>
    </location>
</feature>
<dbReference type="Pfam" id="PF06455">
    <property type="entry name" value="NADH5_C"/>
    <property type="match status" value="1"/>
</dbReference>
<evidence type="ECO:0000256" key="7">
    <source>
        <dbReference type="ARBA" id="ARBA00022692"/>
    </source>
</evidence>
<evidence type="ECO:0000256" key="13">
    <source>
        <dbReference type="ARBA" id="ARBA00023075"/>
    </source>
</evidence>
<evidence type="ECO:0000256" key="16">
    <source>
        <dbReference type="ARBA" id="ARBA00049551"/>
    </source>
</evidence>
<evidence type="ECO:0000256" key="1">
    <source>
        <dbReference type="ARBA" id="ARBA00003257"/>
    </source>
</evidence>
<evidence type="ECO:0000256" key="4">
    <source>
        <dbReference type="ARBA" id="ARBA00021096"/>
    </source>
</evidence>
<dbReference type="InterPro" id="IPR010934">
    <property type="entry name" value="NADH_DH_su5_C"/>
</dbReference>
<accession>A0A8E8L9E9</accession>
<keyword evidence="10" id="KW-0249">Electron transport</keyword>
<keyword evidence="5 17" id="KW-0813">Transport</keyword>
<gene>
    <name evidence="21" type="primary">ND5</name>
</gene>
<keyword evidence="7 17" id="KW-0812">Transmembrane</keyword>
<feature type="transmembrane region" description="Helical" evidence="17">
    <location>
        <begin position="180"/>
        <end position="198"/>
    </location>
</feature>
<feature type="domain" description="NADH dehydrogenase subunit 5 C-terminal" evidence="20">
    <location>
        <begin position="391"/>
        <end position="561"/>
    </location>
</feature>
<reference evidence="21" key="1">
    <citation type="submission" date="2021-04" db="EMBL/GenBank/DDBJ databases">
        <title>The mitochondrial genome of Megalothorax incertus.</title>
        <authorList>
            <person name="Ma Y."/>
            <person name="Huang C.-W."/>
            <person name="Chen W.-J."/>
            <person name="Luan Y.-X."/>
        </authorList>
    </citation>
    <scope>NUCLEOTIDE SEQUENCE</scope>
</reference>
<dbReference type="AlphaFoldDB" id="A0A8E8L9E9"/>
<dbReference type="GO" id="GO:0003954">
    <property type="term" value="F:NADH dehydrogenase activity"/>
    <property type="evidence" value="ECO:0007669"/>
    <property type="project" value="TreeGrafter"/>
</dbReference>
<evidence type="ECO:0000259" key="19">
    <source>
        <dbReference type="Pfam" id="PF00662"/>
    </source>
</evidence>
<dbReference type="GO" id="GO:0005743">
    <property type="term" value="C:mitochondrial inner membrane"/>
    <property type="evidence" value="ECO:0007669"/>
    <property type="project" value="UniProtKB-SubCell"/>
</dbReference>
<keyword evidence="13 17" id="KW-0830">Ubiquinone</keyword>
<dbReference type="InterPro" id="IPR003945">
    <property type="entry name" value="NU5C-like"/>
</dbReference>
<evidence type="ECO:0000256" key="11">
    <source>
        <dbReference type="ARBA" id="ARBA00022989"/>
    </source>
</evidence>
<feature type="transmembrane region" description="Helical" evidence="17">
    <location>
        <begin position="6"/>
        <end position="29"/>
    </location>
</feature>
<feature type="transmembrane region" description="Helical" evidence="17">
    <location>
        <begin position="485"/>
        <end position="506"/>
    </location>
</feature>
<feature type="transmembrane region" description="Helical" evidence="17">
    <location>
        <begin position="337"/>
        <end position="356"/>
    </location>
</feature>
<proteinExistence type="inferred from homology"/>
<feature type="transmembrane region" description="Helical" evidence="17">
    <location>
        <begin position="548"/>
        <end position="566"/>
    </location>
</feature>
<feature type="transmembrane region" description="Helical" evidence="17">
    <location>
        <begin position="210"/>
        <end position="234"/>
    </location>
</feature>
<dbReference type="Pfam" id="PF00662">
    <property type="entry name" value="Proton_antipo_N"/>
    <property type="match status" value="1"/>
</dbReference>
<keyword evidence="14 17" id="KW-0496">Mitochondrion</keyword>
<protein>
    <recommendedName>
        <fullName evidence="4 17">NADH-ubiquinone oxidoreductase chain 5</fullName>
        <ecNumber evidence="3 17">7.1.1.2</ecNumber>
    </recommendedName>
</protein>
<geneLocation type="mitochondrion" evidence="21"/>
<comment type="function">
    <text evidence="17">Core subunit of the mitochondrial membrane respiratory chain NADH dehydrogenase (Complex I) which catalyzes electron transfer from NADH through the respiratory chain, using ubiquinone as an electron acceptor. Essential for the catalytic activity and assembly of complex I.</text>
</comment>
<comment type="similarity">
    <text evidence="17">Belongs to the complex I subunit 5 family.</text>
</comment>
<evidence type="ECO:0000256" key="6">
    <source>
        <dbReference type="ARBA" id="ARBA00022660"/>
    </source>
</evidence>
<feature type="transmembrane region" description="Helical" evidence="17">
    <location>
        <begin position="153"/>
        <end position="174"/>
    </location>
</feature>
<evidence type="ECO:0000256" key="15">
    <source>
        <dbReference type="ARBA" id="ARBA00023136"/>
    </source>
</evidence>
<dbReference type="GO" id="GO:0008137">
    <property type="term" value="F:NADH dehydrogenase (ubiquinone) activity"/>
    <property type="evidence" value="ECO:0007669"/>
    <property type="project" value="UniProtKB-EC"/>
</dbReference>
<keyword evidence="12 17" id="KW-0520">NAD</keyword>
<feature type="transmembrane region" description="Helical" evidence="17">
    <location>
        <begin position="61"/>
        <end position="81"/>
    </location>
</feature>
<keyword evidence="8" id="KW-0999">Mitochondrion inner membrane</keyword>
<evidence type="ECO:0000256" key="12">
    <source>
        <dbReference type="ARBA" id="ARBA00023027"/>
    </source>
</evidence>
<feature type="transmembrane region" description="Helical" evidence="17">
    <location>
        <begin position="376"/>
        <end position="397"/>
    </location>
</feature>
<feature type="transmembrane region" description="Helical" evidence="17">
    <location>
        <begin position="246"/>
        <end position="263"/>
    </location>
</feature>
<sequence length="567" mass="61283">MSAAGLISFYVGVLTGSVGVVSLLSGLWVEMNSSVWIAEWLIFSIWGVDIVFLGLVDWLSLAFIGVVALISGMVMIYSGYYMGADLSFGRFIFLVFMFVLSMFFMILSPNMISILLGWDGLGLVSYCLVIYYQNAKSANSGMITILSNRIGDVAILLSISLLAILGDWGVGWLLMWEEEFWGPMLMGLIILAAITKSAQVPFSAWLPAAMAAPTPVSALVHSSTLVTAGVYLLIRFSSILGCSEVLLGLSFLTMLVSGLGACFEKDMKSVIAFSTLSQLGVMMFALSLGLVELAFFHLLSHALFKSLLFLCAGLYIHGGVDQQDTRGIGQQLNSMPIISCYMLAANLALAGFPFMSGFYSKDLIIEVTEFAGMGVGFYYLMMLAILSTGVYSIRLVYYQYMGELGTKPSLVGGEEAALSFLPMGLLYLGALVGGSVLSWAYIPLLYSGLSVWGFLSLLVGVAASGLLVATLWTKFWFNSILRVSYFSSGLGSMWFMYFLSSFPAAATLRFGGKILKMVDQGWAEYYGSQGAYQQILRVSSVGGLGVELSVGVLLMGIFLMVAFVSLS</sequence>
<evidence type="ECO:0000256" key="9">
    <source>
        <dbReference type="ARBA" id="ARBA00022967"/>
    </source>
</evidence>
<feature type="transmembrane region" description="Helical" evidence="17">
    <location>
        <begin position="36"/>
        <end position="55"/>
    </location>
</feature>
<dbReference type="GO" id="GO:0042773">
    <property type="term" value="P:ATP synthesis coupled electron transport"/>
    <property type="evidence" value="ECO:0007669"/>
    <property type="project" value="InterPro"/>
</dbReference>
<dbReference type="Pfam" id="PF00361">
    <property type="entry name" value="Proton_antipo_M"/>
    <property type="match status" value="1"/>
</dbReference>
<feature type="transmembrane region" description="Helical" evidence="17">
    <location>
        <begin position="112"/>
        <end position="132"/>
    </location>
</feature>
<dbReference type="GO" id="GO:0015990">
    <property type="term" value="P:electron transport coupled proton transport"/>
    <property type="evidence" value="ECO:0007669"/>
    <property type="project" value="TreeGrafter"/>
</dbReference>
<feature type="domain" description="NADH:quinone oxidoreductase/Mrp antiporter transmembrane" evidence="18">
    <location>
        <begin position="108"/>
        <end position="383"/>
    </location>
</feature>
<organism evidence="21">
    <name type="scientific">Megalothorax incertus</name>
    <dbReference type="NCBI Taxonomy" id="2579793"/>
    <lineage>
        <taxon>Eukaryota</taxon>
        <taxon>Metazoa</taxon>
        <taxon>Ecdysozoa</taxon>
        <taxon>Arthropoda</taxon>
        <taxon>Hexapoda</taxon>
        <taxon>Collembola</taxon>
        <taxon>Neelipleona</taxon>
        <taxon>Neelidae</taxon>
        <taxon>Megalothorax</taxon>
    </lineage>
</organism>
<evidence type="ECO:0000256" key="17">
    <source>
        <dbReference type="RuleBase" id="RU003404"/>
    </source>
</evidence>
<dbReference type="PANTHER" id="PTHR42829:SF2">
    <property type="entry name" value="NADH-UBIQUINONE OXIDOREDUCTASE CHAIN 5"/>
    <property type="match status" value="1"/>
</dbReference>
<evidence type="ECO:0000259" key="20">
    <source>
        <dbReference type="Pfam" id="PF06455"/>
    </source>
</evidence>